<dbReference type="STRING" id="453582.SAMN05421580_11330"/>
<evidence type="ECO:0000313" key="2">
    <source>
        <dbReference type="EMBL" id="SIT18079.1"/>
    </source>
</evidence>
<sequence length="119" mass="11885">MDLPHLSGLTPPNLSTTPQVSAPAPANAARAEAFENLVTAPSGAEMEALFRAFSASEGGEAVAAVEEAPTTAPQSAPVSAPSMAESLFAAFHGAAQPASEVGSDAVGALRLQALLGEMR</sequence>
<dbReference type="Proteomes" id="UP000186221">
    <property type="component" value="Unassembled WGS sequence"/>
</dbReference>
<reference evidence="3" key="1">
    <citation type="submission" date="2017-01" db="EMBL/GenBank/DDBJ databases">
        <authorList>
            <person name="Varghese N."/>
            <person name="Submissions S."/>
        </authorList>
    </citation>
    <scope>NUCLEOTIDE SEQUENCE [LARGE SCALE GENOMIC DNA]</scope>
    <source>
        <strain evidence="3">DSM 19945</strain>
    </source>
</reference>
<feature type="region of interest" description="Disordered" evidence="1">
    <location>
        <begin position="1"/>
        <end position="27"/>
    </location>
</feature>
<accession>A0A1N7Q5T4</accession>
<evidence type="ECO:0000313" key="3">
    <source>
        <dbReference type="Proteomes" id="UP000186221"/>
    </source>
</evidence>
<dbReference type="EMBL" id="FTOG01000013">
    <property type="protein sequence ID" value="SIT18079.1"/>
    <property type="molecule type" value="Genomic_DNA"/>
</dbReference>
<dbReference type="AlphaFoldDB" id="A0A1N7Q5T4"/>
<organism evidence="2 3">
    <name type="scientific">Rhodobacter aestuarii</name>
    <dbReference type="NCBI Taxonomy" id="453582"/>
    <lineage>
        <taxon>Bacteria</taxon>
        <taxon>Pseudomonadati</taxon>
        <taxon>Pseudomonadota</taxon>
        <taxon>Alphaproteobacteria</taxon>
        <taxon>Rhodobacterales</taxon>
        <taxon>Rhodobacter group</taxon>
        <taxon>Rhodobacter</taxon>
    </lineage>
</organism>
<proteinExistence type="predicted"/>
<dbReference type="RefSeq" id="WP_076486175.1">
    <property type="nucleotide sequence ID" value="NZ_FTOG01000013.1"/>
</dbReference>
<gene>
    <name evidence="2" type="ORF">SAMN05421580_11330</name>
</gene>
<name>A0A1N7Q5T4_9RHOB</name>
<evidence type="ECO:0000256" key="1">
    <source>
        <dbReference type="SAM" id="MobiDB-lite"/>
    </source>
</evidence>
<keyword evidence="3" id="KW-1185">Reference proteome</keyword>
<protein>
    <submittedName>
        <fullName evidence="2">Uncharacterized protein</fullName>
    </submittedName>
</protein>
<feature type="compositionally biased region" description="Polar residues" evidence="1">
    <location>
        <begin position="10"/>
        <end position="20"/>
    </location>
</feature>